<dbReference type="PROSITE" id="PS51257">
    <property type="entry name" value="PROKAR_LIPOPROTEIN"/>
    <property type="match status" value="1"/>
</dbReference>
<dbReference type="AlphaFoldDB" id="N9R5B0"/>
<comment type="caution">
    <text evidence="2">The sequence shown here is derived from an EMBL/GenBank/DDBJ whole genome shotgun (WGS) entry which is preliminary data.</text>
</comment>
<dbReference type="Proteomes" id="UP000013084">
    <property type="component" value="Unassembled WGS sequence"/>
</dbReference>
<gene>
    <name evidence="2" type="ORF">F902_04102</name>
</gene>
<reference evidence="2 3" key="1">
    <citation type="submission" date="2013-02" db="EMBL/GenBank/DDBJ databases">
        <title>The Genome Sequence of Acinetobacter sp. CIP 70.18.</title>
        <authorList>
            <consortium name="The Broad Institute Genome Sequencing Platform"/>
            <consortium name="The Broad Institute Genome Sequencing Center for Infectious Disease"/>
            <person name="Cerqueira G."/>
            <person name="Feldgarden M."/>
            <person name="Courvalin P."/>
            <person name="Perichon B."/>
            <person name="Grillot-Courvalin C."/>
            <person name="Clermont D."/>
            <person name="Rocha E."/>
            <person name="Yoon E.-J."/>
            <person name="Nemec A."/>
            <person name="Walker B."/>
            <person name="Young S.K."/>
            <person name="Zeng Q."/>
            <person name="Gargeya S."/>
            <person name="Fitzgerald M."/>
            <person name="Haas B."/>
            <person name="Abouelleil A."/>
            <person name="Alvarado L."/>
            <person name="Arachchi H.M."/>
            <person name="Berlin A.M."/>
            <person name="Chapman S.B."/>
            <person name="Dewar J."/>
            <person name="Goldberg J."/>
            <person name="Griggs A."/>
            <person name="Gujja S."/>
            <person name="Hansen M."/>
            <person name="Howarth C."/>
            <person name="Imamovic A."/>
            <person name="Larimer J."/>
            <person name="McCowan C."/>
            <person name="Murphy C."/>
            <person name="Neiman D."/>
            <person name="Pearson M."/>
            <person name="Priest M."/>
            <person name="Roberts A."/>
            <person name="Saif S."/>
            <person name="Shea T."/>
            <person name="Sisk P."/>
            <person name="Sykes S."/>
            <person name="Wortman J."/>
            <person name="Nusbaum C."/>
            <person name="Birren B."/>
        </authorList>
    </citation>
    <scope>NUCLEOTIDE SEQUENCE [LARGE SCALE GENOMIC DNA]</scope>
    <source>
        <strain evidence="2 3">CIP 70.18</strain>
    </source>
</reference>
<evidence type="ECO:0008006" key="4">
    <source>
        <dbReference type="Google" id="ProtNLM"/>
    </source>
</evidence>
<dbReference type="RefSeq" id="WP_005206281.1">
    <property type="nucleotide sequence ID" value="NZ_KB850073.1"/>
</dbReference>
<keyword evidence="3" id="KW-1185">Reference proteome</keyword>
<dbReference type="HOGENOM" id="CLU_095970_0_0_6"/>
<sequence>MKLLLIILICSFGFAACSSPDNENQSIKSQEKIDKEAEQYKKEILKQQQELADSDKPNFDWPKVNYSQSVPKVNINNDSEILKAVGKPIVDQEDSTKNKGEPSKTYWFSKDLSNYLQIDLSQEFIEVTWHFDSENIDKSTATFKDGQKITQALLGSKTGGELYEHISEGLKYKELVLDEGIVIQNARCGHFVCRYKILR</sequence>
<organism evidence="2 3">
    <name type="scientific">Acinetobacter higginsii</name>
    <dbReference type="NCBI Taxonomy" id="70347"/>
    <lineage>
        <taxon>Bacteria</taxon>
        <taxon>Pseudomonadati</taxon>
        <taxon>Pseudomonadota</taxon>
        <taxon>Gammaproteobacteria</taxon>
        <taxon>Moraxellales</taxon>
        <taxon>Moraxellaceae</taxon>
        <taxon>Acinetobacter</taxon>
    </lineage>
</organism>
<dbReference type="PATRIC" id="fig|1217700.3.peg.3983"/>
<evidence type="ECO:0000313" key="2">
    <source>
        <dbReference type="EMBL" id="ENX53233.1"/>
    </source>
</evidence>
<evidence type="ECO:0000313" key="3">
    <source>
        <dbReference type="Proteomes" id="UP000013084"/>
    </source>
</evidence>
<name>N9R5B0_9GAMM</name>
<feature type="signal peptide" evidence="1">
    <location>
        <begin position="1"/>
        <end position="15"/>
    </location>
</feature>
<dbReference type="EMBL" id="APRN01000042">
    <property type="protein sequence ID" value="ENX53233.1"/>
    <property type="molecule type" value="Genomic_DNA"/>
</dbReference>
<keyword evidence="1" id="KW-0732">Signal</keyword>
<feature type="chain" id="PRO_5012723193" description="Lipoprotein" evidence="1">
    <location>
        <begin position="16"/>
        <end position="199"/>
    </location>
</feature>
<accession>N9R5B0</accession>
<dbReference type="OrthoDB" id="6692409at2"/>
<protein>
    <recommendedName>
        <fullName evidence="4">Lipoprotein</fullName>
    </recommendedName>
</protein>
<proteinExistence type="predicted"/>
<evidence type="ECO:0000256" key="1">
    <source>
        <dbReference type="SAM" id="SignalP"/>
    </source>
</evidence>